<dbReference type="Proteomes" id="UP000499080">
    <property type="component" value="Unassembled WGS sequence"/>
</dbReference>
<gene>
    <name evidence="1" type="ORF">AVEN_50662_1</name>
</gene>
<comment type="caution">
    <text evidence="1">The sequence shown here is derived from an EMBL/GenBank/DDBJ whole genome shotgun (WGS) entry which is preliminary data.</text>
</comment>
<reference evidence="1 2" key="1">
    <citation type="journal article" date="2019" name="Sci. Rep.">
        <title>Orb-weaving spider Araneus ventricosus genome elucidates the spidroin gene catalogue.</title>
        <authorList>
            <person name="Kono N."/>
            <person name="Nakamura H."/>
            <person name="Ohtoshi R."/>
            <person name="Moran D.A.P."/>
            <person name="Shinohara A."/>
            <person name="Yoshida Y."/>
            <person name="Fujiwara M."/>
            <person name="Mori M."/>
            <person name="Tomita M."/>
            <person name="Arakawa K."/>
        </authorList>
    </citation>
    <scope>NUCLEOTIDE SEQUENCE [LARGE SCALE GENOMIC DNA]</scope>
</reference>
<protein>
    <submittedName>
        <fullName evidence="1">Uncharacterized protein</fullName>
    </submittedName>
</protein>
<keyword evidence="2" id="KW-1185">Reference proteome</keyword>
<name>A0A4Y2JIW2_ARAVE</name>
<organism evidence="1 2">
    <name type="scientific">Araneus ventricosus</name>
    <name type="common">Orbweaver spider</name>
    <name type="synonym">Epeira ventricosa</name>
    <dbReference type="NCBI Taxonomy" id="182803"/>
    <lineage>
        <taxon>Eukaryota</taxon>
        <taxon>Metazoa</taxon>
        <taxon>Ecdysozoa</taxon>
        <taxon>Arthropoda</taxon>
        <taxon>Chelicerata</taxon>
        <taxon>Arachnida</taxon>
        <taxon>Araneae</taxon>
        <taxon>Araneomorphae</taxon>
        <taxon>Entelegynae</taxon>
        <taxon>Araneoidea</taxon>
        <taxon>Araneidae</taxon>
        <taxon>Araneus</taxon>
    </lineage>
</organism>
<dbReference type="AlphaFoldDB" id="A0A4Y2JIW2"/>
<sequence>MADLLWNRVSTLESSDPKSRTLPLGHRGYSYQVMFYQSFPVNPCVKDRFITRYDEVTLWVAGNPVLNFTCHQKLAPPYYVQQDQCMADLLWESGFDT</sequence>
<evidence type="ECO:0000313" key="1">
    <source>
        <dbReference type="EMBL" id="GBM90040.1"/>
    </source>
</evidence>
<proteinExistence type="predicted"/>
<accession>A0A4Y2JIW2</accession>
<dbReference type="EMBL" id="BGPR01003592">
    <property type="protein sequence ID" value="GBM90040.1"/>
    <property type="molecule type" value="Genomic_DNA"/>
</dbReference>
<evidence type="ECO:0000313" key="2">
    <source>
        <dbReference type="Proteomes" id="UP000499080"/>
    </source>
</evidence>